<proteinExistence type="predicted"/>
<dbReference type="SUPFAM" id="SSF51735">
    <property type="entry name" value="NAD(P)-binding Rossmann-fold domains"/>
    <property type="match status" value="1"/>
</dbReference>
<dbReference type="AlphaFoldDB" id="A0A3M2RT75"/>
<dbReference type="InterPro" id="IPR036291">
    <property type="entry name" value="NAD(P)-bd_dom_sf"/>
</dbReference>
<keyword evidence="3" id="KW-1185">Reference proteome</keyword>
<evidence type="ECO:0000313" key="2">
    <source>
        <dbReference type="EMBL" id="RMJ08511.1"/>
    </source>
</evidence>
<dbReference type="CDD" id="cd08948">
    <property type="entry name" value="5beta-POR_like_SDR_a"/>
    <property type="match status" value="1"/>
</dbReference>
<feature type="domain" description="PRISE-like Rossmann-fold" evidence="1">
    <location>
        <begin position="59"/>
        <end position="270"/>
    </location>
</feature>
<evidence type="ECO:0000259" key="1">
    <source>
        <dbReference type="Pfam" id="PF22917"/>
    </source>
</evidence>
<organism evidence="2 3">
    <name type="scientific">Fusarium kuroshium</name>
    <dbReference type="NCBI Taxonomy" id="2010991"/>
    <lineage>
        <taxon>Eukaryota</taxon>
        <taxon>Fungi</taxon>
        <taxon>Dikarya</taxon>
        <taxon>Ascomycota</taxon>
        <taxon>Pezizomycotina</taxon>
        <taxon>Sordariomycetes</taxon>
        <taxon>Hypocreomycetidae</taxon>
        <taxon>Hypocreales</taxon>
        <taxon>Nectriaceae</taxon>
        <taxon>Fusarium</taxon>
        <taxon>Fusarium solani species complex</taxon>
    </lineage>
</organism>
<dbReference type="Proteomes" id="UP000277212">
    <property type="component" value="Unassembled WGS sequence"/>
</dbReference>
<evidence type="ECO:0000313" key="3">
    <source>
        <dbReference type="Proteomes" id="UP000277212"/>
    </source>
</evidence>
<protein>
    <recommendedName>
        <fullName evidence="1">PRISE-like Rossmann-fold domain-containing protein</fullName>
    </recommendedName>
</protein>
<dbReference type="EMBL" id="NKUJ01000284">
    <property type="protein sequence ID" value="RMJ08511.1"/>
    <property type="molecule type" value="Genomic_DNA"/>
</dbReference>
<accession>A0A3M2RT75</accession>
<dbReference type="Pfam" id="PF22917">
    <property type="entry name" value="PRISE"/>
    <property type="match status" value="1"/>
</dbReference>
<dbReference type="Gene3D" id="3.40.50.720">
    <property type="entry name" value="NAD(P)-binding Rossmann-like Domain"/>
    <property type="match status" value="1"/>
</dbReference>
<gene>
    <name evidence="2" type="ORF">CDV36_011889</name>
</gene>
<dbReference type="STRING" id="2010991.A0A3M2RT75"/>
<dbReference type="InterPro" id="IPR055222">
    <property type="entry name" value="PRISE-like_Rossmann-fold"/>
</dbReference>
<name>A0A3M2RT75_9HYPO</name>
<dbReference type="OrthoDB" id="1731983at2759"/>
<sequence length="408" mass="45247">MTTALVVGATGIVGRAVVEHLPKEESISTIFCLSRKSSGLVHAKIKHAFLDLRASGVEMAASLSGIRAEYVYFSAHTALSDPDEMFRVNNAMLENFLAVLEQTDAISSVRRFILTCGLKQYGVHLGQPKQPMVETDLPLTPGVGGIDWPANFYYTQQSLLERMAARYGFEWVCTLPKDIIGHAKGNFMNQATALGLYCAVSQALPGSVLPFTGNRDNFFSFNTWTSANLHARFCLWAATAPGAGNQIFNMVNGDVESWQSLWPRLAKRFNCNTPDAPFTATSRGAEASWYELKTRQPIFAHAKQLGISGDPAVAKHATIDLPIDLSKWSQRPDVVKAWEALRDKHHLDQGAWDNATWGFMAMAFGREYSTIASMSKARKLGWTGYEDTWDAFKETFEVLEREHILPPS</sequence>
<dbReference type="PANTHER" id="PTHR32487">
    <property type="entry name" value="3-OXO-DELTA(4,5)-STEROID 5-BETA-REDUCTASE"/>
    <property type="match status" value="1"/>
</dbReference>
<reference evidence="2 3" key="1">
    <citation type="submission" date="2017-06" db="EMBL/GenBank/DDBJ databases">
        <title>Comparative genomic analysis of Ambrosia Fusariam Clade fungi.</title>
        <authorList>
            <person name="Stajich J.E."/>
            <person name="Carrillo J."/>
            <person name="Kijimoto T."/>
            <person name="Eskalen A."/>
            <person name="O'Donnell K."/>
            <person name="Kasson M."/>
        </authorList>
    </citation>
    <scope>NUCLEOTIDE SEQUENCE [LARGE SCALE GENOMIC DNA]</scope>
    <source>
        <strain evidence="2">UCR3666</strain>
    </source>
</reference>
<dbReference type="PANTHER" id="PTHR32487:SF0">
    <property type="entry name" value="3-OXO-DELTA(4,5)-STEROID 5-BETA-REDUCTASE"/>
    <property type="match status" value="1"/>
</dbReference>
<comment type="caution">
    <text evidence="2">The sequence shown here is derived from an EMBL/GenBank/DDBJ whole genome shotgun (WGS) entry which is preliminary data.</text>
</comment>